<evidence type="ECO:0000256" key="1">
    <source>
        <dbReference type="ARBA" id="ARBA00022729"/>
    </source>
</evidence>
<dbReference type="PANTHER" id="PTHR28154:SF1">
    <property type="entry name" value="CELL WALL SYNTHESIS PROTEIN KNH1-RELATED"/>
    <property type="match status" value="1"/>
</dbReference>
<dbReference type="Proteomes" id="UP000629468">
    <property type="component" value="Unassembled WGS sequence"/>
</dbReference>
<evidence type="ECO:0000256" key="2">
    <source>
        <dbReference type="SAM" id="MobiDB-lite"/>
    </source>
</evidence>
<evidence type="ECO:0000259" key="4">
    <source>
        <dbReference type="Pfam" id="PF10342"/>
    </source>
</evidence>
<feature type="compositionally biased region" description="Polar residues" evidence="2">
    <location>
        <begin position="181"/>
        <end position="197"/>
    </location>
</feature>
<dbReference type="EMBL" id="JABXXO010000012">
    <property type="protein sequence ID" value="KAF7762240.1"/>
    <property type="molecule type" value="Genomic_DNA"/>
</dbReference>
<evidence type="ECO:0000256" key="3">
    <source>
        <dbReference type="SAM" id="SignalP"/>
    </source>
</evidence>
<proteinExistence type="predicted"/>
<keyword evidence="1 3" id="KW-0732">Signal</keyword>
<accession>A0A8H7C5A2</accession>
<gene>
    <name evidence="5" type="ORF">Agabi119p4_8833</name>
</gene>
<feature type="signal peptide" evidence="3">
    <location>
        <begin position="1"/>
        <end position="18"/>
    </location>
</feature>
<feature type="domain" description="Yeast cell wall synthesis Kre9/Knh1-like N-terminal" evidence="4">
    <location>
        <begin position="24"/>
        <end position="118"/>
    </location>
</feature>
<dbReference type="InterPro" id="IPR045328">
    <property type="entry name" value="Kre9/Knh1"/>
</dbReference>
<dbReference type="InterPro" id="IPR018466">
    <property type="entry name" value="Kre9/Knh1-like_N"/>
</dbReference>
<feature type="compositionally biased region" description="Low complexity" evidence="2">
    <location>
        <begin position="150"/>
        <end position="180"/>
    </location>
</feature>
<feature type="chain" id="PRO_5034271453" description="Yeast cell wall synthesis Kre9/Knh1-like N-terminal domain-containing protein" evidence="3">
    <location>
        <begin position="19"/>
        <end position="222"/>
    </location>
</feature>
<evidence type="ECO:0000313" key="6">
    <source>
        <dbReference type="Proteomes" id="UP000629468"/>
    </source>
</evidence>
<feature type="region of interest" description="Disordered" evidence="2">
    <location>
        <begin position="150"/>
        <end position="197"/>
    </location>
</feature>
<organism evidence="5 6">
    <name type="scientific">Agaricus bisporus var. burnettii</name>
    <dbReference type="NCBI Taxonomy" id="192524"/>
    <lineage>
        <taxon>Eukaryota</taxon>
        <taxon>Fungi</taxon>
        <taxon>Dikarya</taxon>
        <taxon>Basidiomycota</taxon>
        <taxon>Agaricomycotina</taxon>
        <taxon>Agaricomycetes</taxon>
        <taxon>Agaricomycetidae</taxon>
        <taxon>Agaricales</taxon>
        <taxon>Agaricineae</taxon>
        <taxon>Agaricaceae</taxon>
        <taxon>Agaricus</taxon>
    </lineage>
</organism>
<protein>
    <recommendedName>
        <fullName evidence="4">Yeast cell wall synthesis Kre9/Knh1-like N-terminal domain-containing protein</fullName>
    </recommendedName>
</protein>
<sequence>MFFNSFALLALAASPTLANVFITNPTSSTTFHGGQQATLNWQDDSKAPSLQDMGNCTVAIYVGNALQQTSLQTIVESVDVSKTSAIQFTPKPEIGPNSAEYFIRIDSLTAKDSASPQYPAMSFSAKFKMDGMTGTFSSAIEAQIAGQSTAPLAGQTAPPAGAASPTGGASKTGGASSTSALQRTAASGSATPSNTASDNGAFSVKAGWAGILSSVFVYVAVL</sequence>
<dbReference type="Pfam" id="PF10342">
    <property type="entry name" value="Kre9_KNH"/>
    <property type="match status" value="1"/>
</dbReference>
<dbReference type="AlphaFoldDB" id="A0A8H7C5A2"/>
<comment type="caution">
    <text evidence="5">The sequence shown here is derived from an EMBL/GenBank/DDBJ whole genome shotgun (WGS) entry which is preliminary data.</text>
</comment>
<name>A0A8H7C5A2_AGABI</name>
<evidence type="ECO:0000313" key="5">
    <source>
        <dbReference type="EMBL" id="KAF7762240.1"/>
    </source>
</evidence>
<dbReference type="GO" id="GO:0006078">
    <property type="term" value="P:(1-&gt;6)-beta-D-glucan biosynthetic process"/>
    <property type="evidence" value="ECO:0007669"/>
    <property type="project" value="InterPro"/>
</dbReference>
<reference evidence="5 6" key="1">
    <citation type="journal article" name="Sci. Rep.">
        <title>Telomere-to-telomere assembled and centromere annotated genomes of the two main subspecies of the button mushroom Agaricus bisporus reveal especially polymorphic chromosome ends.</title>
        <authorList>
            <person name="Sonnenberg A.S.M."/>
            <person name="Sedaghat-Telgerd N."/>
            <person name="Lavrijssen B."/>
            <person name="Ohm R.A."/>
            <person name="Hendrickx P.M."/>
            <person name="Scholtmeijer K."/>
            <person name="Baars J.J.P."/>
            <person name="van Peer A."/>
        </authorList>
    </citation>
    <scope>NUCLEOTIDE SEQUENCE [LARGE SCALE GENOMIC DNA]</scope>
    <source>
        <strain evidence="5 6">H119_p4</strain>
    </source>
</reference>
<dbReference type="PANTHER" id="PTHR28154">
    <property type="entry name" value="CELL WALL SYNTHESIS PROTEIN KNH1-RELATED"/>
    <property type="match status" value="1"/>
</dbReference>
<dbReference type="GO" id="GO:0042546">
    <property type="term" value="P:cell wall biogenesis"/>
    <property type="evidence" value="ECO:0007669"/>
    <property type="project" value="InterPro"/>
</dbReference>